<dbReference type="PROSITE" id="PS50112">
    <property type="entry name" value="PAS"/>
    <property type="match status" value="1"/>
</dbReference>
<dbReference type="PROSITE" id="PS50109">
    <property type="entry name" value="HIS_KIN"/>
    <property type="match status" value="1"/>
</dbReference>
<proteinExistence type="predicted"/>
<dbReference type="SUPFAM" id="SSF47384">
    <property type="entry name" value="Homodimeric domain of signal transducing histidine kinase"/>
    <property type="match status" value="1"/>
</dbReference>
<evidence type="ECO:0000259" key="5">
    <source>
        <dbReference type="PROSITE" id="PS50112"/>
    </source>
</evidence>
<reference evidence="6 7" key="1">
    <citation type="journal article" date="2013" name="Genome Announc.">
        <title>Draft genome sequences for three mercury-methylating, sulfate-reducing bacteria.</title>
        <authorList>
            <person name="Brown S.D."/>
            <person name="Hurt R.A.Jr."/>
            <person name="Gilmour C.C."/>
            <person name="Elias D.A."/>
        </authorList>
    </citation>
    <scope>NUCLEOTIDE SEQUENCE [LARGE SCALE GENOMIC DNA]</scope>
    <source>
        <strain evidence="6 7">DSM 2059</strain>
    </source>
</reference>
<dbReference type="InterPro" id="IPR005467">
    <property type="entry name" value="His_kinase_dom"/>
</dbReference>
<evidence type="ECO:0000256" key="3">
    <source>
        <dbReference type="ARBA" id="ARBA00022553"/>
    </source>
</evidence>
<dbReference type="Proteomes" id="UP000014977">
    <property type="component" value="Unassembled WGS sequence"/>
</dbReference>
<comment type="catalytic activity">
    <reaction evidence="1">
        <text>ATP + protein L-histidine = ADP + protein N-phospho-L-histidine.</text>
        <dbReference type="EC" id="2.7.13.3"/>
    </reaction>
</comment>
<organism evidence="6 7">
    <name type="scientific">Desulfococcus multivorans DSM 2059</name>
    <dbReference type="NCBI Taxonomy" id="1121405"/>
    <lineage>
        <taxon>Bacteria</taxon>
        <taxon>Pseudomonadati</taxon>
        <taxon>Thermodesulfobacteriota</taxon>
        <taxon>Desulfobacteria</taxon>
        <taxon>Desulfobacterales</taxon>
        <taxon>Desulfococcaceae</taxon>
        <taxon>Desulfococcus</taxon>
    </lineage>
</organism>
<dbReference type="InterPro" id="IPR035965">
    <property type="entry name" value="PAS-like_dom_sf"/>
</dbReference>
<dbReference type="EMBL" id="ATHJ01000095">
    <property type="protein sequence ID" value="EPR38643.1"/>
    <property type="molecule type" value="Genomic_DNA"/>
</dbReference>
<evidence type="ECO:0000256" key="1">
    <source>
        <dbReference type="ARBA" id="ARBA00000085"/>
    </source>
</evidence>
<dbReference type="InterPro" id="IPR013767">
    <property type="entry name" value="PAS_fold"/>
</dbReference>
<dbReference type="Gene3D" id="3.30.565.10">
    <property type="entry name" value="Histidine kinase-like ATPase, C-terminal domain"/>
    <property type="match status" value="1"/>
</dbReference>
<dbReference type="SMART" id="SM00091">
    <property type="entry name" value="PAS"/>
    <property type="match status" value="1"/>
</dbReference>
<gene>
    <name evidence="6" type="ORF">dsmv_2851</name>
</gene>
<keyword evidence="6" id="KW-0418">Kinase</keyword>
<evidence type="ECO:0000313" key="7">
    <source>
        <dbReference type="Proteomes" id="UP000014977"/>
    </source>
</evidence>
<evidence type="ECO:0000256" key="2">
    <source>
        <dbReference type="ARBA" id="ARBA00012438"/>
    </source>
</evidence>
<dbReference type="PANTHER" id="PTHR43547">
    <property type="entry name" value="TWO-COMPONENT HISTIDINE KINASE"/>
    <property type="match status" value="1"/>
</dbReference>
<feature type="domain" description="Histidine kinase" evidence="4">
    <location>
        <begin position="336"/>
        <end position="592"/>
    </location>
</feature>
<evidence type="ECO:0000313" key="6">
    <source>
        <dbReference type="EMBL" id="EPR38643.1"/>
    </source>
</evidence>
<dbReference type="NCBIfam" id="TIGR00229">
    <property type="entry name" value="sensory_box"/>
    <property type="match status" value="1"/>
</dbReference>
<dbReference type="eggNOG" id="COG2205">
    <property type="taxonomic scope" value="Bacteria"/>
</dbReference>
<dbReference type="InterPro" id="IPR029016">
    <property type="entry name" value="GAF-like_dom_sf"/>
</dbReference>
<dbReference type="Pfam" id="PF00989">
    <property type="entry name" value="PAS"/>
    <property type="match status" value="1"/>
</dbReference>
<protein>
    <recommendedName>
        <fullName evidence="2">histidine kinase</fullName>
        <ecNumber evidence="2">2.7.13.3</ecNumber>
    </recommendedName>
</protein>
<dbReference type="SUPFAM" id="SSF55785">
    <property type="entry name" value="PYP-like sensor domain (PAS domain)"/>
    <property type="match status" value="1"/>
</dbReference>
<dbReference type="SUPFAM" id="SSF55781">
    <property type="entry name" value="GAF domain-like"/>
    <property type="match status" value="1"/>
</dbReference>
<dbReference type="EC" id="2.7.13.3" evidence="2"/>
<evidence type="ECO:0000259" key="4">
    <source>
        <dbReference type="PROSITE" id="PS50109"/>
    </source>
</evidence>
<name>S7V1Y5_DESML</name>
<keyword evidence="7" id="KW-1185">Reference proteome</keyword>
<dbReference type="GO" id="GO:0006355">
    <property type="term" value="P:regulation of DNA-templated transcription"/>
    <property type="evidence" value="ECO:0007669"/>
    <property type="project" value="InterPro"/>
</dbReference>
<dbReference type="SMART" id="SM00388">
    <property type="entry name" value="HisKA"/>
    <property type="match status" value="1"/>
</dbReference>
<comment type="caution">
    <text evidence="6">The sequence shown here is derived from an EMBL/GenBank/DDBJ whole genome shotgun (WGS) entry which is preliminary data.</text>
</comment>
<dbReference type="Pfam" id="PF00512">
    <property type="entry name" value="HisKA"/>
    <property type="match status" value="1"/>
</dbReference>
<keyword evidence="3" id="KW-0597">Phosphoprotein</keyword>
<dbReference type="CDD" id="cd00130">
    <property type="entry name" value="PAS"/>
    <property type="match status" value="1"/>
</dbReference>
<dbReference type="InterPro" id="IPR003594">
    <property type="entry name" value="HATPase_dom"/>
</dbReference>
<dbReference type="STRING" id="897.B2D07_12375"/>
<sequence length="651" mass="75465">MDKVQSENDNPNECSDLVKVEQERYARKMQKRFETLLQFLPDPILAYDLNNKLQYVNPGFERMFGWTIDELKSGSIEFVPHDRREETIQGAKELFKNKRVHNHKTQRYTKDGRLLDIIIDGAVFYDENNIPEGYVVSLRDVTRSNRLARTNQILFKISQSLHRVQRLDDLLASINEEIQNLLDIEGSFVLLLDEKREEFYFFSALHDDSETEKKIKEIRFPADQGVSGRVYQSGNFLIVDDVSKCSFFLRRVDDESGMKTRNILSVPIQLSDRSIGVVNVVNKLSGKFDNTDAELLSTIASTIALPIENTRINEELRKSYEELKTLNSAKDRVIHHLSHELKTPIAVLTTTLKLLDKQLKKSGITDEFVKRILERGKRNLDRLLEIQYETEDLLIRKNYQIHHILSRMLEACRDEIEVLFENRTEGQELFKSIGRSIDKLLGPRKIVSRTIQLRRYIKDMLSNLAPEFNRRKIDVITRLDHGGSVYLPSEILDILLDGLIRNAIEHTPDHGKIEINLTGTEDTPLLEIKDYGVGFTPEKKHLLFENYFTPPDIDQYATREPYDFNAGGKGFDLLRMKLFSEQYRFKIWLKSERCRFIPRDEDQCPGDIKICVFCSDISDCLNSGFSSVFLKFPHHGLVEESKQGPKAVRSP</sequence>
<dbReference type="InterPro" id="IPR003661">
    <property type="entry name" value="HisK_dim/P_dom"/>
</dbReference>
<dbReference type="InterPro" id="IPR003018">
    <property type="entry name" value="GAF"/>
</dbReference>
<dbReference type="AlphaFoldDB" id="S7V1Y5"/>
<dbReference type="InterPro" id="IPR000014">
    <property type="entry name" value="PAS"/>
</dbReference>
<dbReference type="CDD" id="cd00082">
    <property type="entry name" value="HisKA"/>
    <property type="match status" value="1"/>
</dbReference>
<dbReference type="Gene3D" id="3.30.450.20">
    <property type="entry name" value="PAS domain"/>
    <property type="match status" value="1"/>
</dbReference>
<dbReference type="InterPro" id="IPR036097">
    <property type="entry name" value="HisK_dim/P_sf"/>
</dbReference>
<keyword evidence="6" id="KW-0808">Transferase</keyword>
<dbReference type="SUPFAM" id="SSF55874">
    <property type="entry name" value="ATPase domain of HSP90 chaperone/DNA topoisomerase II/histidine kinase"/>
    <property type="match status" value="1"/>
</dbReference>
<dbReference type="Gene3D" id="1.10.287.130">
    <property type="match status" value="1"/>
</dbReference>
<feature type="domain" description="PAS" evidence="5">
    <location>
        <begin position="29"/>
        <end position="98"/>
    </location>
</feature>
<dbReference type="SMART" id="SM00065">
    <property type="entry name" value="GAF"/>
    <property type="match status" value="1"/>
</dbReference>
<accession>S7V1Y5</accession>
<dbReference type="Gene3D" id="3.30.450.40">
    <property type="match status" value="1"/>
</dbReference>
<dbReference type="InterPro" id="IPR036890">
    <property type="entry name" value="HATPase_C_sf"/>
</dbReference>
<dbReference type="GO" id="GO:0000155">
    <property type="term" value="F:phosphorelay sensor kinase activity"/>
    <property type="evidence" value="ECO:0007669"/>
    <property type="project" value="InterPro"/>
</dbReference>
<dbReference type="Pfam" id="PF13492">
    <property type="entry name" value="GAF_3"/>
    <property type="match status" value="1"/>
</dbReference>
<dbReference type="PANTHER" id="PTHR43547:SF2">
    <property type="entry name" value="HYBRID SIGNAL TRANSDUCTION HISTIDINE KINASE C"/>
    <property type="match status" value="1"/>
</dbReference>
<dbReference type="Pfam" id="PF02518">
    <property type="entry name" value="HATPase_c"/>
    <property type="match status" value="1"/>
</dbReference>